<keyword evidence="1" id="KW-0479">Metal-binding</keyword>
<feature type="compositionally biased region" description="Basic and acidic residues" evidence="8">
    <location>
        <begin position="17"/>
        <end position="44"/>
    </location>
</feature>
<dbReference type="SUPFAM" id="SSF57667">
    <property type="entry name" value="beta-beta-alpha zinc fingers"/>
    <property type="match status" value="1"/>
</dbReference>
<keyword evidence="5" id="KW-0805">Transcription regulation</keyword>
<evidence type="ECO:0000256" key="5">
    <source>
        <dbReference type="ARBA" id="ARBA00023015"/>
    </source>
</evidence>
<proteinExistence type="predicted"/>
<gene>
    <name evidence="10" type="ORF">FCM35_KLT15587</name>
</gene>
<dbReference type="PANTHER" id="PTHR45988:SF18">
    <property type="entry name" value="C2H2-TYPE ZINC FINGER FAMILY PROTEIN"/>
    <property type="match status" value="1"/>
</dbReference>
<evidence type="ECO:0000256" key="7">
    <source>
        <dbReference type="PROSITE-ProRule" id="PRU00042"/>
    </source>
</evidence>
<dbReference type="EMBL" id="SWLB01000003">
    <property type="protein sequence ID" value="KAF3339816.1"/>
    <property type="molecule type" value="Genomic_DNA"/>
</dbReference>
<dbReference type="PROSITE" id="PS50157">
    <property type="entry name" value="ZINC_FINGER_C2H2_2"/>
    <property type="match status" value="1"/>
</dbReference>
<keyword evidence="3 7" id="KW-0863">Zinc-finger</keyword>
<dbReference type="Pfam" id="PF13912">
    <property type="entry name" value="zf-C2H2_6"/>
    <property type="match status" value="2"/>
</dbReference>
<evidence type="ECO:0000256" key="8">
    <source>
        <dbReference type="SAM" id="MobiDB-lite"/>
    </source>
</evidence>
<keyword evidence="6" id="KW-0804">Transcription</keyword>
<keyword evidence="4" id="KW-0862">Zinc</keyword>
<dbReference type="GO" id="GO:0008270">
    <property type="term" value="F:zinc ion binding"/>
    <property type="evidence" value="ECO:0007669"/>
    <property type="project" value="UniProtKB-KW"/>
</dbReference>
<dbReference type="GO" id="GO:0003700">
    <property type="term" value="F:DNA-binding transcription factor activity"/>
    <property type="evidence" value="ECO:0007669"/>
    <property type="project" value="InterPro"/>
</dbReference>
<feature type="domain" description="C2H2-type" evidence="9">
    <location>
        <begin position="102"/>
        <end position="129"/>
    </location>
</feature>
<name>A0A833RQ14_9POAL</name>
<sequence>MNGPEAVTAAFILMEMSRSKSDDSSQNKKRTMESDPLDEKKHASENCNMSFPSDQALVEHRSSHKKERKNEAIQEPTEVLKIDEVQKSRKRKRKVKSESGSHVCEVCNKSYPTGQQLGGHKRAHYKKDLNTISELPNGQAALDA</sequence>
<evidence type="ECO:0000256" key="2">
    <source>
        <dbReference type="ARBA" id="ARBA00022737"/>
    </source>
</evidence>
<dbReference type="SMART" id="SM00355">
    <property type="entry name" value="ZnF_C2H2"/>
    <property type="match status" value="2"/>
</dbReference>
<keyword evidence="2" id="KW-0677">Repeat</keyword>
<evidence type="ECO:0000259" key="9">
    <source>
        <dbReference type="PROSITE" id="PS50157"/>
    </source>
</evidence>
<dbReference type="AlphaFoldDB" id="A0A833RQ14"/>
<feature type="compositionally biased region" description="Basic and acidic residues" evidence="8">
    <location>
        <begin position="68"/>
        <end position="87"/>
    </location>
</feature>
<accession>A0A833RQ14</accession>
<dbReference type="Gene3D" id="3.30.160.60">
    <property type="entry name" value="Classic Zinc Finger"/>
    <property type="match status" value="1"/>
</dbReference>
<dbReference type="PANTHER" id="PTHR45988">
    <property type="entry name" value="C2H2 TYPE ZINC FINGER TRANSCRIPTION FACTOR FAMILY-RELATED"/>
    <property type="match status" value="1"/>
</dbReference>
<feature type="region of interest" description="Disordered" evidence="8">
    <location>
        <begin position="13"/>
        <end position="122"/>
    </location>
</feature>
<reference evidence="10" key="1">
    <citation type="submission" date="2020-01" db="EMBL/GenBank/DDBJ databases">
        <title>Genome sequence of Kobresia littledalei, the first chromosome-level genome in the family Cyperaceae.</title>
        <authorList>
            <person name="Qu G."/>
        </authorList>
    </citation>
    <scope>NUCLEOTIDE SEQUENCE</scope>
    <source>
        <strain evidence="10">C.B.Clarke</strain>
        <tissue evidence="10">Leaf</tissue>
    </source>
</reference>
<dbReference type="OrthoDB" id="590033at2759"/>
<evidence type="ECO:0000256" key="1">
    <source>
        <dbReference type="ARBA" id="ARBA00022723"/>
    </source>
</evidence>
<dbReference type="Proteomes" id="UP000623129">
    <property type="component" value="Unassembled WGS sequence"/>
</dbReference>
<evidence type="ECO:0000313" key="10">
    <source>
        <dbReference type="EMBL" id="KAF3339816.1"/>
    </source>
</evidence>
<evidence type="ECO:0000256" key="3">
    <source>
        <dbReference type="ARBA" id="ARBA00022771"/>
    </source>
</evidence>
<dbReference type="GO" id="GO:0000976">
    <property type="term" value="F:transcription cis-regulatory region binding"/>
    <property type="evidence" value="ECO:0007669"/>
    <property type="project" value="TreeGrafter"/>
</dbReference>
<comment type="caution">
    <text evidence="10">The sequence shown here is derived from an EMBL/GenBank/DDBJ whole genome shotgun (WGS) entry which is preliminary data.</text>
</comment>
<evidence type="ECO:0000256" key="4">
    <source>
        <dbReference type="ARBA" id="ARBA00022833"/>
    </source>
</evidence>
<dbReference type="PROSITE" id="PS00028">
    <property type="entry name" value="ZINC_FINGER_C2H2_1"/>
    <property type="match status" value="1"/>
</dbReference>
<evidence type="ECO:0000313" key="11">
    <source>
        <dbReference type="Proteomes" id="UP000623129"/>
    </source>
</evidence>
<dbReference type="InterPro" id="IPR036236">
    <property type="entry name" value="Znf_C2H2_sf"/>
</dbReference>
<dbReference type="InterPro" id="IPR044653">
    <property type="entry name" value="AZF1/2/3-like"/>
</dbReference>
<organism evidence="10 11">
    <name type="scientific">Carex littledalei</name>
    <dbReference type="NCBI Taxonomy" id="544730"/>
    <lineage>
        <taxon>Eukaryota</taxon>
        <taxon>Viridiplantae</taxon>
        <taxon>Streptophyta</taxon>
        <taxon>Embryophyta</taxon>
        <taxon>Tracheophyta</taxon>
        <taxon>Spermatophyta</taxon>
        <taxon>Magnoliopsida</taxon>
        <taxon>Liliopsida</taxon>
        <taxon>Poales</taxon>
        <taxon>Cyperaceae</taxon>
        <taxon>Cyperoideae</taxon>
        <taxon>Cariceae</taxon>
        <taxon>Carex</taxon>
        <taxon>Carex subgen. Euthyceras</taxon>
    </lineage>
</organism>
<dbReference type="InterPro" id="IPR013087">
    <property type="entry name" value="Znf_C2H2_type"/>
</dbReference>
<evidence type="ECO:0000256" key="6">
    <source>
        <dbReference type="ARBA" id="ARBA00023163"/>
    </source>
</evidence>
<keyword evidence="11" id="KW-1185">Reference proteome</keyword>
<protein>
    <submittedName>
        <fullName evidence="10">Zinc finger protein AZF1</fullName>
    </submittedName>
</protein>
<dbReference type="GO" id="GO:0005634">
    <property type="term" value="C:nucleus"/>
    <property type="evidence" value="ECO:0007669"/>
    <property type="project" value="TreeGrafter"/>
</dbReference>